<dbReference type="PROSITE" id="PS50222">
    <property type="entry name" value="EF_HAND_2"/>
    <property type="match status" value="4"/>
</dbReference>
<protein>
    <recommendedName>
        <fullName evidence="1">non-specific serine/threonine protein kinase</fullName>
        <ecNumber evidence="1">2.7.11.1</ecNumber>
    </recommendedName>
</protein>
<evidence type="ECO:0000256" key="13">
    <source>
        <dbReference type="SAM" id="MobiDB-lite"/>
    </source>
</evidence>
<gene>
    <name evidence="14" type="ORF">ZEAMMB73_Zm00001d011392</name>
</gene>
<dbReference type="SUPFAM" id="SSF81995">
    <property type="entry name" value="beta-sandwich domain of Sec23/24"/>
    <property type="match status" value="1"/>
</dbReference>
<dbReference type="InterPro" id="IPR050205">
    <property type="entry name" value="CDPK_Ser/Thr_kinases"/>
</dbReference>
<comment type="catalytic activity">
    <reaction evidence="11">
        <text>L-seryl-[protein] + ATP = O-phospho-L-seryl-[protein] + ADP + H(+)</text>
        <dbReference type="Rhea" id="RHEA:17989"/>
        <dbReference type="Rhea" id="RHEA-COMP:9863"/>
        <dbReference type="Rhea" id="RHEA-COMP:11604"/>
        <dbReference type="ChEBI" id="CHEBI:15378"/>
        <dbReference type="ChEBI" id="CHEBI:29999"/>
        <dbReference type="ChEBI" id="CHEBI:30616"/>
        <dbReference type="ChEBI" id="CHEBI:83421"/>
        <dbReference type="ChEBI" id="CHEBI:456216"/>
        <dbReference type="EC" id="2.7.11.1"/>
    </reaction>
</comment>
<sequence>MGNRASRHHRQAAEQQPATPTLPKPQPQIQPPPPPPPTQTQQYQQAPPQSQQKPKPAADVGAVGRVLGRPMEDVRATYTFGRELGRGQFGVTYLVTHSETGQRFACKSIATRKLVHRDDIEDVRREPENFLFLNNKEDSPLKATDFGLSVFFKHGAYNSNIFINFNQVVAENLSDEEIMGLKEMFRSLDTDNSGTITLEELRSGLPKLGTKISESEIKQLMEAADVDGNGTIDYAEFISATMHLNRLEKEDHILKAFEYFDKDHSGYITVDELEEALKKYDMGDDKTIKEIIAEVDTDHDGRINYQEFVAMMRNNSPEIVPNRRRMF</sequence>
<keyword evidence="8" id="KW-0106">Calcium</keyword>
<dbReference type="GO" id="GO:0004674">
    <property type="term" value="F:protein serine/threonine kinase activity"/>
    <property type="evidence" value="ECO:0007669"/>
    <property type="project" value="UniProtKB-KW"/>
</dbReference>
<evidence type="ECO:0000256" key="8">
    <source>
        <dbReference type="ARBA" id="ARBA00022837"/>
    </source>
</evidence>
<dbReference type="SMART" id="SM00054">
    <property type="entry name" value="EFh"/>
    <property type="match status" value="4"/>
</dbReference>
<evidence type="ECO:0000256" key="4">
    <source>
        <dbReference type="ARBA" id="ARBA00022723"/>
    </source>
</evidence>
<reference evidence="14" key="1">
    <citation type="submission" date="2015-12" db="EMBL/GenBank/DDBJ databases">
        <title>Update maize B73 reference genome by single molecule sequencing technologies.</title>
        <authorList>
            <consortium name="Maize Genome Sequencing Project"/>
            <person name="Ware D."/>
        </authorList>
    </citation>
    <scope>NUCLEOTIDE SEQUENCE</scope>
    <source>
        <tissue evidence="14">Seedling</tissue>
    </source>
</reference>
<comment type="catalytic activity">
    <reaction evidence="10">
        <text>L-threonyl-[protein] + ATP = O-phospho-L-threonyl-[protein] + ADP + H(+)</text>
        <dbReference type="Rhea" id="RHEA:46608"/>
        <dbReference type="Rhea" id="RHEA-COMP:11060"/>
        <dbReference type="Rhea" id="RHEA-COMP:11605"/>
        <dbReference type="ChEBI" id="CHEBI:15378"/>
        <dbReference type="ChEBI" id="CHEBI:30013"/>
        <dbReference type="ChEBI" id="CHEBI:30616"/>
        <dbReference type="ChEBI" id="CHEBI:61977"/>
        <dbReference type="ChEBI" id="CHEBI:456216"/>
        <dbReference type="EC" id="2.7.11.1"/>
    </reaction>
</comment>
<dbReference type="SUPFAM" id="SSF47473">
    <property type="entry name" value="EF-hand"/>
    <property type="match status" value="1"/>
</dbReference>
<evidence type="ECO:0000256" key="7">
    <source>
        <dbReference type="ARBA" id="ARBA00022777"/>
    </source>
</evidence>
<evidence type="ECO:0000256" key="1">
    <source>
        <dbReference type="ARBA" id="ARBA00012513"/>
    </source>
</evidence>
<dbReference type="InterPro" id="IPR011009">
    <property type="entry name" value="Kinase-like_dom_sf"/>
</dbReference>
<evidence type="ECO:0000256" key="3">
    <source>
        <dbReference type="ARBA" id="ARBA00022679"/>
    </source>
</evidence>
<dbReference type="GO" id="GO:0005524">
    <property type="term" value="F:ATP binding"/>
    <property type="evidence" value="ECO:0007669"/>
    <property type="project" value="UniProtKB-UniRule"/>
</dbReference>
<evidence type="ECO:0000256" key="2">
    <source>
        <dbReference type="ARBA" id="ARBA00022527"/>
    </source>
</evidence>
<evidence type="ECO:0000313" key="14">
    <source>
        <dbReference type="EMBL" id="AQK96751.1"/>
    </source>
</evidence>
<dbReference type="ExpressionAtlas" id="A0A1D6FZQ9">
    <property type="expression patterns" value="baseline and differential"/>
</dbReference>
<dbReference type="EC" id="2.7.11.1" evidence="1"/>
<dbReference type="Gene3D" id="3.30.200.20">
    <property type="entry name" value="Phosphorylase Kinase, domain 1"/>
    <property type="match status" value="1"/>
</dbReference>
<dbReference type="FunFam" id="1.10.238.10:FF:000015">
    <property type="entry name" value="Calcium-dependent protein kinase 1"/>
    <property type="match status" value="1"/>
</dbReference>
<evidence type="ECO:0000256" key="11">
    <source>
        <dbReference type="ARBA" id="ARBA00048679"/>
    </source>
</evidence>
<feature type="compositionally biased region" description="Low complexity" evidence="13">
    <location>
        <begin position="39"/>
        <end position="55"/>
    </location>
</feature>
<organism evidence="14">
    <name type="scientific">Zea mays</name>
    <name type="common">Maize</name>
    <dbReference type="NCBI Taxonomy" id="4577"/>
    <lineage>
        <taxon>Eukaryota</taxon>
        <taxon>Viridiplantae</taxon>
        <taxon>Streptophyta</taxon>
        <taxon>Embryophyta</taxon>
        <taxon>Tracheophyta</taxon>
        <taxon>Spermatophyta</taxon>
        <taxon>Magnoliopsida</taxon>
        <taxon>Liliopsida</taxon>
        <taxon>Poales</taxon>
        <taxon>Poaceae</taxon>
        <taxon>PACMAD clade</taxon>
        <taxon>Panicoideae</taxon>
        <taxon>Andropogonodae</taxon>
        <taxon>Andropogoneae</taxon>
        <taxon>Tripsacinae</taxon>
        <taxon>Zea</taxon>
    </lineage>
</organism>
<evidence type="ECO:0000256" key="5">
    <source>
        <dbReference type="ARBA" id="ARBA00022737"/>
    </source>
</evidence>
<dbReference type="EMBL" id="CM000784">
    <property type="protein sequence ID" value="AQK96751.1"/>
    <property type="molecule type" value="Genomic_DNA"/>
</dbReference>
<keyword evidence="7 14" id="KW-0418">Kinase</keyword>
<dbReference type="InterPro" id="IPR002048">
    <property type="entry name" value="EF_hand_dom"/>
</dbReference>
<evidence type="ECO:0000256" key="12">
    <source>
        <dbReference type="PROSITE-ProRule" id="PRU10141"/>
    </source>
</evidence>
<dbReference type="PROSITE" id="PS50011">
    <property type="entry name" value="PROTEIN_KINASE_DOM"/>
    <property type="match status" value="1"/>
</dbReference>
<feature type="compositionally biased region" description="Pro residues" evidence="13">
    <location>
        <begin position="20"/>
        <end position="38"/>
    </location>
</feature>
<dbReference type="InterPro" id="IPR017441">
    <property type="entry name" value="Protein_kinase_ATP_BS"/>
</dbReference>
<dbReference type="AlphaFoldDB" id="A0A1D6FZQ9"/>
<keyword evidence="3" id="KW-0808">Transferase</keyword>
<evidence type="ECO:0000256" key="9">
    <source>
        <dbReference type="ARBA" id="ARBA00022840"/>
    </source>
</evidence>
<dbReference type="PROSITE" id="PS00107">
    <property type="entry name" value="PROTEIN_KINASE_ATP"/>
    <property type="match status" value="1"/>
</dbReference>
<name>A0A1D6FZQ9_MAIZE</name>
<keyword evidence="2" id="KW-0723">Serine/threonine-protein kinase</keyword>
<keyword evidence="6 12" id="KW-0547">Nucleotide-binding</keyword>
<keyword evidence="5" id="KW-0677">Repeat</keyword>
<accession>A0A1D6FZQ9</accession>
<evidence type="ECO:0000256" key="10">
    <source>
        <dbReference type="ARBA" id="ARBA00047899"/>
    </source>
</evidence>
<dbReference type="GO" id="GO:0005509">
    <property type="term" value="F:calcium ion binding"/>
    <property type="evidence" value="ECO:0007669"/>
    <property type="project" value="InterPro"/>
</dbReference>
<dbReference type="SUPFAM" id="SSF56112">
    <property type="entry name" value="Protein kinase-like (PK-like)"/>
    <property type="match status" value="1"/>
</dbReference>
<keyword evidence="9 12" id="KW-0067">ATP-binding</keyword>
<proteinExistence type="predicted"/>
<evidence type="ECO:0000256" key="6">
    <source>
        <dbReference type="ARBA" id="ARBA00022741"/>
    </source>
</evidence>
<dbReference type="InterPro" id="IPR000719">
    <property type="entry name" value="Prot_kinase_dom"/>
</dbReference>
<dbReference type="Pfam" id="PF13499">
    <property type="entry name" value="EF-hand_7"/>
    <property type="match status" value="2"/>
</dbReference>
<keyword evidence="4" id="KW-0479">Metal-binding</keyword>
<feature type="compositionally biased region" description="Basic residues" evidence="13">
    <location>
        <begin position="1"/>
        <end position="10"/>
    </location>
</feature>
<dbReference type="PROSITE" id="PS00018">
    <property type="entry name" value="EF_HAND_1"/>
    <property type="match status" value="4"/>
</dbReference>
<dbReference type="Gene3D" id="1.10.238.10">
    <property type="entry name" value="EF-hand"/>
    <property type="match status" value="1"/>
</dbReference>
<dbReference type="PANTHER" id="PTHR24349">
    <property type="entry name" value="SERINE/THREONINE-PROTEIN KINASE"/>
    <property type="match status" value="1"/>
</dbReference>
<dbReference type="InterPro" id="IPR011992">
    <property type="entry name" value="EF-hand-dom_pair"/>
</dbReference>
<dbReference type="CDD" id="cd00051">
    <property type="entry name" value="EFh"/>
    <property type="match status" value="1"/>
</dbReference>
<feature type="region of interest" description="Disordered" evidence="13">
    <location>
        <begin position="1"/>
        <end position="59"/>
    </location>
</feature>
<feature type="binding site" evidence="12">
    <location>
        <position position="107"/>
    </location>
    <ligand>
        <name>ATP</name>
        <dbReference type="ChEBI" id="CHEBI:30616"/>
    </ligand>
</feature>
<dbReference type="InterPro" id="IPR018247">
    <property type="entry name" value="EF_Hand_1_Ca_BS"/>
</dbReference>